<proteinExistence type="predicted"/>
<dbReference type="EMBL" id="VASG01000006">
    <property type="protein sequence ID" value="TLP71548.1"/>
    <property type="molecule type" value="Genomic_DNA"/>
</dbReference>
<reference evidence="1 2" key="1">
    <citation type="submission" date="2019-05" db="EMBL/GenBank/DDBJ databases">
        <authorList>
            <person name="Moore K."/>
            <person name="O'Neill P."/>
            <person name="Farbos A."/>
            <person name="Studholme D.J."/>
        </authorList>
    </citation>
    <scope>NUCLEOTIDE SEQUENCE [LARGE SCALE GENOMIC DNA]</scope>
    <source>
        <strain evidence="1 2">DSM 9128</strain>
    </source>
</reference>
<evidence type="ECO:0000313" key="2">
    <source>
        <dbReference type="Proteomes" id="UP000307510"/>
    </source>
</evidence>
<protein>
    <recommendedName>
        <fullName evidence="3">PAAR domain-containing protein</fullName>
    </recommendedName>
</protein>
<reference evidence="2" key="2">
    <citation type="submission" date="2019-06" db="EMBL/GenBank/DDBJ databases">
        <title>AzeR, a transcriptional regulator that responds to azelaic acid in Pseudomonas nitroreducens.</title>
        <authorList>
            <person name="Bez C."/>
            <person name="Javvadi S.G."/>
            <person name="Bertani I."/>
            <person name="Devescovi G."/>
            <person name="Studholme D.J."/>
            <person name="Geller A."/>
            <person name="Levy A."/>
            <person name="Venturi V."/>
        </authorList>
    </citation>
    <scope>NUCLEOTIDE SEQUENCE [LARGE SCALE GENOMIC DNA]</scope>
    <source>
        <strain evidence="2">DSM 9128</strain>
    </source>
</reference>
<evidence type="ECO:0008006" key="3">
    <source>
        <dbReference type="Google" id="ProtNLM"/>
    </source>
</evidence>
<sequence length="165" mass="17765">MTTNQPSTPFYTNDITPERLHKLNTPYFTEEQIQTFAPEAAAIIRQNQAAQLANPAIGIRLFATEGSQTKRGGVIQKGTSPLVILIESGEKLTVARTGDPIQYPDGSLAYIKTGAGKANGNLALVGSRLDNGDEIINTRQHTGSICIRRDTPVASDFLPALEDEA</sequence>
<evidence type="ECO:0000313" key="1">
    <source>
        <dbReference type="EMBL" id="TLP71548.1"/>
    </source>
</evidence>
<dbReference type="Proteomes" id="UP000307510">
    <property type="component" value="Unassembled WGS sequence"/>
</dbReference>
<organism evidence="1 2">
    <name type="scientific">Pseudomonas nitroreducens</name>
    <dbReference type="NCBI Taxonomy" id="46680"/>
    <lineage>
        <taxon>Bacteria</taxon>
        <taxon>Pseudomonadati</taxon>
        <taxon>Pseudomonadota</taxon>
        <taxon>Gammaproteobacteria</taxon>
        <taxon>Pseudomonadales</taxon>
        <taxon>Pseudomonadaceae</taxon>
        <taxon>Pseudomonas</taxon>
    </lineage>
</organism>
<dbReference type="AlphaFoldDB" id="A0A5R8ZYN9"/>
<accession>A0A5R8ZYN9</accession>
<comment type="caution">
    <text evidence="1">The sequence shown here is derived from an EMBL/GenBank/DDBJ whole genome shotgun (WGS) entry which is preliminary data.</text>
</comment>
<name>A0A5R8ZYN9_PSENT</name>
<dbReference type="RefSeq" id="WP_081520402.1">
    <property type="nucleotide sequence ID" value="NZ_VASG01000006.1"/>
</dbReference>
<gene>
    <name evidence="1" type="ORF">FEA48_22270</name>
</gene>